<organism evidence="2 3">
    <name type="scientific">Syntrophorhabdus aromaticivorans</name>
    <dbReference type="NCBI Taxonomy" id="328301"/>
    <lineage>
        <taxon>Bacteria</taxon>
        <taxon>Pseudomonadati</taxon>
        <taxon>Thermodesulfobacteriota</taxon>
        <taxon>Syntrophorhabdia</taxon>
        <taxon>Syntrophorhabdales</taxon>
        <taxon>Syntrophorhabdaceae</taxon>
        <taxon>Syntrophorhabdus</taxon>
    </lineage>
</organism>
<keyword evidence="2" id="KW-0540">Nuclease</keyword>
<keyword evidence="2" id="KW-0255">Endonuclease</keyword>
<dbReference type="GO" id="GO:0003677">
    <property type="term" value="F:DNA binding"/>
    <property type="evidence" value="ECO:0007669"/>
    <property type="project" value="UniProtKB-KW"/>
</dbReference>
<dbReference type="CDD" id="cd22332">
    <property type="entry name" value="HsdR_N"/>
    <property type="match status" value="1"/>
</dbReference>
<dbReference type="EMBL" id="JAAYEE010000236">
    <property type="protein sequence ID" value="NLW36328.1"/>
    <property type="molecule type" value="Genomic_DNA"/>
</dbReference>
<dbReference type="Pfam" id="PF18766">
    <property type="entry name" value="SWI2_SNF2"/>
    <property type="match status" value="1"/>
</dbReference>
<accession>A0A971M5C1</accession>
<dbReference type="Proteomes" id="UP000777265">
    <property type="component" value="Unassembled WGS sequence"/>
</dbReference>
<dbReference type="InterPro" id="IPR027417">
    <property type="entry name" value="P-loop_NTPase"/>
</dbReference>
<dbReference type="GO" id="GO:0005524">
    <property type="term" value="F:ATP binding"/>
    <property type="evidence" value="ECO:0007669"/>
    <property type="project" value="UniProtKB-KW"/>
</dbReference>
<evidence type="ECO:0000313" key="2">
    <source>
        <dbReference type="EMBL" id="NLW36328.1"/>
    </source>
</evidence>
<proteinExistence type="predicted"/>
<dbReference type="InterPro" id="IPR014001">
    <property type="entry name" value="Helicase_ATP-bd"/>
</dbReference>
<dbReference type="SMART" id="SM00487">
    <property type="entry name" value="DEXDc"/>
    <property type="match status" value="1"/>
</dbReference>
<reference evidence="2" key="2">
    <citation type="submission" date="2020-01" db="EMBL/GenBank/DDBJ databases">
        <authorList>
            <person name="Campanaro S."/>
        </authorList>
    </citation>
    <scope>NUCLEOTIDE SEQUENCE</scope>
    <source>
        <strain evidence="2">AS06rmzACSIP_7</strain>
    </source>
</reference>
<evidence type="ECO:0000259" key="1">
    <source>
        <dbReference type="PROSITE" id="PS51192"/>
    </source>
</evidence>
<dbReference type="PANTHER" id="PTHR42927">
    <property type="entry name" value="HELICASE SUPERFAMILY 1 AND 2 DOMAIN-CONTAINING PROTEIN"/>
    <property type="match status" value="1"/>
</dbReference>
<dbReference type="Pfam" id="PF04313">
    <property type="entry name" value="HSDR_N"/>
    <property type="match status" value="1"/>
</dbReference>
<dbReference type="PROSITE" id="PS51192">
    <property type="entry name" value="HELICASE_ATP_BIND_1"/>
    <property type="match status" value="1"/>
</dbReference>
<evidence type="ECO:0000313" key="3">
    <source>
        <dbReference type="Proteomes" id="UP000777265"/>
    </source>
</evidence>
<keyword evidence="2" id="KW-0378">Hydrolase</keyword>
<sequence length="1005" mass="114209">MTTDTSEKGLERLICITLTGHPCDPGTFGASMVCEETTPYGTPQWIGGSPDDYDREYCADLVQLRAFLHTTQPKLSEALDLAHDSPTRRKFLARLQGEISKRGVIDVLRRGIKDGPHEISLFFGTPSPGNAKAIERYNLNRFSVTRQFRYSRDEAQRALDLGLFINGLPIATFELKNSLTKQTVEDAVEQYKRDRDPRERLFEFGRCIVHFAVDDQEVRFCTHLQGKASWFLPFNQGWDDGAGNPPNPDGLKTDYLWKRILTREGLTDIIENYAQIVETRDEKTGKKKRVQIWPRFHQLDVVRRLLADASLSGAGKRYLVQHSAGSGKSNSIAWLAHQLIGLVRDDAPIFESIIVVTDRRILDQQIRDTIKQFAQVGATVGHAEDAGDLRSFIESGKKIIISTVQKFPFILDEIGNEQRGRPFAIVIDEAHSSQGGKTSAAVSMALSDDGKEEEDETTEDKINRIMEARKLLPNASYFAFTATPKNKTLEIFGDGYEAGDQIKHRPFHSYTMKQAIQEGFILDVLKAYTPVDSYYRLIKKVESDPEFDTKRAKKKLRRYVESHDHAIRLKAEIMVDHFHEQVLALKKIDGQARAMVVTSGIERAIQYFNAISDYLVERESPCRAIVAFSGEPEYGGVKVSEASLNGFPSSRIAEKIRQDPYRFLVCADKFQTGYDEPLLHTMYVDKMLSGIKAVQTLSRLNRARPQKHDVFVLDFMNDTDTIREAFSDYYRTTILSDETDPNKLHDLITDLERHQVFTQDQIDQFVELYLGGSDRAKLDPILDVSVAVYNKELGEDHQVDFKGKAKAFLRTYSFLATILPYTNANWEKLSIFLNFLVPRLPAPEEEDLSKGILETIDMDSYRVEKKAVMRIQLPDEDAEIEPVPTSGGGRKPEPELDRLSNILKAFNDQFGNISWSDTDRVNKLITEDIPNRVAADTAYQNAKKNSDKQNARIEHDKALGRVMTAVLKDDTELFKQFMDNESFRRWLTDTMFIVDPSVKTILSQS</sequence>
<dbReference type="SUPFAM" id="SSF52540">
    <property type="entry name" value="P-loop containing nucleoside triphosphate hydrolases"/>
    <property type="match status" value="2"/>
</dbReference>
<dbReference type="InterPro" id="IPR007409">
    <property type="entry name" value="Restrct_endonuc_type1_HsdR_N"/>
</dbReference>
<dbReference type="Gene3D" id="3.90.1570.50">
    <property type="match status" value="1"/>
</dbReference>
<dbReference type="InterPro" id="IPR040980">
    <property type="entry name" value="SWI2_SNF2"/>
</dbReference>
<feature type="domain" description="Helicase ATP-binding" evidence="1">
    <location>
        <begin position="309"/>
        <end position="502"/>
    </location>
</feature>
<reference evidence="2" key="1">
    <citation type="journal article" date="2020" name="Biotechnol. Biofuels">
        <title>New insights from the biogas microbiome by comprehensive genome-resolved metagenomics of nearly 1600 species originating from multiple anaerobic digesters.</title>
        <authorList>
            <person name="Campanaro S."/>
            <person name="Treu L."/>
            <person name="Rodriguez-R L.M."/>
            <person name="Kovalovszki A."/>
            <person name="Ziels R.M."/>
            <person name="Maus I."/>
            <person name="Zhu X."/>
            <person name="Kougias P.G."/>
            <person name="Basile A."/>
            <person name="Luo G."/>
            <person name="Schluter A."/>
            <person name="Konstantinidis K.T."/>
            <person name="Angelidaki I."/>
        </authorList>
    </citation>
    <scope>NUCLEOTIDE SEQUENCE</scope>
    <source>
        <strain evidence="2">AS06rmzACSIP_7</strain>
    </source>
</reference>
<dbReference type="GO" id="GO:0009035">
    <property type="term" value="F:type I site-specific deoxyribonuclease activity"/>
    <property type="evidence" value="ECO:0007669"/>
    <property type="project" value="UniProtKB-EC"/>
</dbReference>
<dbReference type="Gene3D" id="3.40.50.300">
    <property type="entry name" value="P-loop containing nucleotide triphosphate hydrolases"/>
    <property type="match status" value="3"/>
</dbReference>
<protein>
    <submittedName>
        <fullName evidence="2">Type I restriction endonuclease subunit R</fullName>
    </submittedName>
</protein>
<dbReference type="PANTHER" id="PTHR42927:SF1">
    <property type="entry name" value="HELICASE SUPERFAMILY 1 AND 2 DOMAIN-CONTAINING PROTEIN"/>
    <property type="match status" value="1"/>
</dbReference>
<gene>
    <name evidence="2" type="ORF">GXY80_12770</name>
</gene>
<dbReference type="GO" id="GO:0009307">
    <property type="term" value="P:DNA restriction-modification system"/>
    <property type="evidence" value="ECO:0007669"/>
    <property type="project" value="UniProtKB-KW"/>
</dbReference>
<name>A0A971M5C1_9BACT</name>
<dbReference type="InterPro" id="IPR055180">
    <property type="entry name" value="HsdR_RecA-like_helicase_dom_2"/>
</dbReference>
<dbReference type="Pfam" id="PF22679">
    <property type="entry name" value="T1R_D3-like"/>
    <property type="match status" value="1"/>
</dbReference>
<dbReference type="AlphaFoldDB" id="A0A971M5C1"/>
<comment type="caution">
    <text evidence="2">The sequence shown here is derived from an EMBL/GenBank/DDBJ whole genome shotgun (WGS) entry which is preliminary data.</text>
</comment>